<dbReference type="InterPro" id="IPR027417">
    <property type="entry name" value="P-loop_NTPase"/>
</dbReference>
<dbReference type="SUPFAM" id="SSF52540">
    <property type="entry name" value="P-loop containing nucleoside triphosphate hydrolases"/>
    <property type="match status" value="1"/>
</dbReference>
<dbReference type="PANTHER" id="PTHR43603:SF1">
    <property type="entry name" value="ZINC-REGULATED GTPASE METALLOPROTEIN ACTIVATOR 1"/>
    <property type="match status" value="1"/>
</dbReference>
<proteinExistence type="predicted"/>
<gene>
    <name evidence="2" type="ORF">WMO64_14335</name>
</gene>
<dbReference type="PANTHER" id="PTHR43603">
    <property type="entry name" value="COBW DOMAIN-CONTAINING PROTEIN DDB_G0274527"/>
    <property type="match status" value="1"/>
</dbReference>
<comment type="caution">
    <text evidence="2">The sequence shown here is derived from an EMBL/GenBank/DDBJ whole genome shotgun (WGS) entry which is preliminary data.</text>
</comment>
<accession>A0ABV1EBD4</accession>
<sequence length="199" mass="20762">MKILLLGGFPGSGKTAVLNRVIRAIARLEGTSAVIEGEIGPMEADSAPGGEGRIAVEPLFRGCACCKLSGDPVQAVGRIADEVNPDWLVAEMTGLAMMDGVCAAFRRGGRPDIPVHPVCVVDAARFGVLSGVVGPVLEGQLRGAELVLVNKADVVRPTGEQLDLIARWADGARVRTVSAGKTEDTVLWQIILEGIGEAQ</sequence>
<organism evidence="2 3">
    <name type="scientific">Pseudoflavonifractor intestinihominis</name>
    <dbReference type="NCBI Taxonomy" id="3133171"/>
    <lineage>
        <taxon>Bacteria</taxon>
        <taxon>Bacillati</taxon>
        <taxon>Bacillota</taxon>
        <taxon>Clostridia</taxon>
        <taxon>Eubacteriales</taxon>
        <taxon>Oscillospiraceae</taxon>
        <taxon>Pseudoflavonifractor</taxon>
    </lineage>
</organism>
<dbReference type="EMBL" id="JBBMFK010000029">
    <property type="protein sequence ID" value="MEQ2444640.1"/>
    <property type="molecule type" value="Genomic_DNA"/>
</dbReference>
<evidence type="ECO:0000313" key="3">
    <source>
        <dbReference type="Proteomes" id="UP001464378"/>
    </source>
</evidence>
<evidence type="ECO:0000313" key="2">
    <source>
        <dbReference type="EMBL" id="MEQ2444640.1"/>
    </source>
</evidence>
<dbReference type="Gene3D" id="3.40.50.300">
    <property type="entry name" value="P-loop containing nucleotide triphosphate hydrolases"/>
    <property type="match status" value="1"/>
</dbReference>
<dbReference type="RefSeq" id="WP_294522167.1">
    <property type="nucleotide sequence ID" value="NZ_JBBMFK010000029.1"/>
</dbReference>
<protein>
    <submittedName>
        <fullName evidence="2">GTP-binding protein</fullName>
    </submittedName>
</protein>
<reference evidence="2 3" key="1">
    <citation type="submission" date="2024-03" db="EMBL/GenBank/DDBJ databases">
        <title>Human intestinal bacterial collection.</title>
        <authorList>
            <person name="Pauvert C."/>
            <person name="Hitch T.C.A."/>
            <person name="Clavel T."/>
        </authorList>
    </citation>
    <scope>NUCLEOTIDE SEQUENCE [LARGE SCALE GENOMIC DNA]</scope>
    <source>
        <strain evidence="2 3">CLA-AP-H29</strain>
    </source>
</reference>
<feature type="domain" description="CobW/HypB/UreG nucleotide-binding" evidence="1">
    <location>
        <begin position="4"/>
        <end position="167"/>
    </location>
</feature>
<evidence type="ECO:0000259" key="1">
    <source>
        <dbReference type="Pfam" id="PF02492"/>
    </source>
</evidence>
<dbReference type="InterPro" id="IPR003495">
    <property type="entry name" value="CobW/HypB/UreG_nucleotide-bd"/>
</dbReference>
<dbReference type="Proteomes" id="UP001464378">
    <property type="component" value="Unassembled WGS sequence"/>
</dbReference>
<dbReference type="Pfam" id="PF02492">
    <property type="entry name" value="cobW"/>
    <property type="match status" value="1"/>
</dbReference>
<name>A0ABV1EBD4_9FIRM</name>
<keyword evidence="3" id="KW-1185">Reference proteome</keyword>
<dbReference type="InterPro" id="IPR051927">
    <property type="entry name" value="Zn_Chap_cDPG_Synth"/>
</dbReference>